<feature type="compositionally biased region" description="Basic and acidic residues" evidence="1">
    <location>
        <begin position="545"/>
        <end position="554"/>
    </location>
</feature>
<dbReference type="EMBL" id="BONX01000001">
    <property type="protein sequence ID" value="GIG93465.1"/>
    <property type="molecule type" value="Genomic_DNA"/>
</dbReference>
<dbReference type="Pfam" id="PF15521">
    <property type="entry name" value="Ntox11"/>
    <property type="match status" value="1"/>
</dbReference>
<feature type="region of interest" description="Disordered" evidence="1">
    <location>
        <begin position="530"/>
        <end position="554"/>
    </location>
</feature>
<feature type="domain" description="Novel toxin 11" evidence="2">
    <location>
        <begin position="365"/>
        <end position="416"/>
    </location>
</feature>
<evidence type="ECO:0000259" key="2">
    <source>
        <dbReference type="Pfam" id="PF15521"/>
    </source>
</evidence>
<evidence type="ECO:0000313" key="3">
    <source>
        <dbReference type="EMBL" id="GIG93465.1"/>
    </source>
</evidence>
<feature type="region of interest" description="Disordered" evidence="1">
    <location>
        <begin position="431"/>
        <end position="468"/>
    </location>
</feature>
<protein>
    <recommendedName>
        <fullName evidence="2">Novel toxin 11 domain-containing protein</fullName>
    </recommendedName>
</protein>
<dbReference type="Proteomes" id="UP000621500">
    <property type="component" value="Unassembled WGS sequence"/>
</dbReference>
<dbReference type="InterPro" id="IPR029121">
    <property type="entry name" value="Ntox11"/>
</dbReference>
<feature type="compositionally biased region" description="Low complexity" evidence="1">
    <location>
        <begin position="531"/>
        <end position="543"/>
    </location>
</feature>
<feature type="compositionally biased region" description="Basic and acidic residues" evidence="1">
    <location>
        <begin position="1"/>
        <end position="14"/>
    </location>
</feature>
<dbReference type="RefSeq" id="WP_203855151.1">
    <property type="nucleotide sequence ID" value="NZ_BAAAZQ010000003.1"/>
</dbReference>
<name>A0ABQ4EFH1_9ACTN</name>
<reference evidence="3 4" key="1">
    <citation type="submission" date="2021-01" db="EMBL/GenBank/DDBJ databases">
        <title>Whole genome shotgun sequence of Plantactinospora mayteni NBRC 109088.</title>
        <authorList>
            <person name="Komaki H."/>
            <person name="Tamura T."/>
        </authorList>
    </citation>
    <scope>NUCLEOTIDE SEQUENCE [LARGE SCALE GENOMIC DNA]</scope>
    <source>
        <strain evidence="3 4">NBRC 109088</strain>
    </source>
</reference>
<feature type="region of interest" description="Disordered" evidence="1">
    <location>
        <begin position="1"/>
        <end position="85"/>
    </location>
</feature>
<evidence type="ECO:0000313" key="4">
    <source>
        <dbReference type="Proteomes" id="UP000621500"/>
    </source>
</evidence>
<keyword evidence="4" id="KW-1185">Reference proteome</keyword>
<comment type="caution">
    <text evidence="3">The sequence shown here is derived from an EMBL/GenBank/DDBJ whole genome shotgun (WGS) entry which is preliminary data.</text>
</comment>
<evidence type="ECO:0000256" key="1">
    <source>
        <dbReference type="SAM" id="MobiDB-lite"/>
    </source>
</evidence>
<gene>
    <name evidence="3" type="ORF">Pma05_00380</name>
</gene>
<accession>A0ABQ4EFH1</accession>
<proteinExistence type="predicted"/>
<organism evidence="3 4">
    <name type="scientific">Plantactinospora mayteni</name>
    <dbReference type="NCBI Taxonomy" id="566021"/>
    <lineage>
        <taxon>Bacteria</taxon>
        <taxon>Bacillati</taxon>
        <taxon>Actinomycetota</taxon>
        <taxon>Actinomycetes</taxon>
        <taxon>Micromonosporales</taxon>
        <taxon>Micromonosporaceae</taxon>
        <taxon>Plantactinospora</taxon>
    </lineage>
</organism>
<sequence>MRSGEWRQEKHAGERGTVGSGQRRDAASGAGPEHSILALQHTAGNAAVAAALSGEHGAAPSVPVQRAPGDNQGKKKGKSKESTEVAQLRQDYNLRLSNGPLLSSEEQSHIERADPGDALRVETGTHDDAQRYLNASRYYDWLQLPPGKRLFVATLAWEARGGPDAARVRDSPAYVLARGIQMHSLPKEHPLLQELEAELNVDVRDKFAATLASNQLRADQDGAEGLSPEQIDAYNKKNQQANTLLRRLFVIIQQGLEVAGAEGKYSADRDWRRHTGNVARALAHGGRVNVRVEIPHHGRTEEPIDGTSLPTWLDMYDLDKRPFSTHDVTGGNEETLRERGGHGATIRKLVEFPRRDERGADVAAGGIGSRDFNGDVVLPNGMHGHILLVYRPPTARSIGVLEIGMETTAPESVSDALKEFFVAAMHLPDALRPKPDPNAPKNPVGYRHTAKSTEKTANPASSFGGLKQDKLGVGKLDTMRVTLSGDWLRRLKAQDEELTRKINKAGQDEQQLKAIFAALVGTRDDFGQFLAGEPPATAATAESADPDRIEPAPA</sequence>